<dbReference type="AlphaFoldDB" id="A0A0G1DIB2"/>
<name>A0A0G1DIB2_9BACT</name>
<dbReference type="EMBL" id="LCEK01000050">
    <property type="protein sequence ID" value="KKS70566.1"/>
    <property type="molecule type" value="Genomic_DNA"/>
</dbReference>
<reference evidence="2 3" key="1">
    <citation type="journal article" date="2015" name="Nature">
        <title>rRNA introns, odd ribosomes, and small enigmatic genomes across a large radiation of phyla.</title>
        <authorList>
            <person name="Brown C.T."/>
            <person name="Hug L.A."/>
            <person name="Thomas B.C."/>
            <person name="Sharon I."/>
            <person name="Castelle C.J."/>
            <person name="Singh A."/>
            <person name="Wilkins M.J."/>
            <person name="Williams K.H."/>
            <person name="Banfield J.F."/>
        </authorList>
    </citation>
    <scope>NUCLEOTIDE SEQUENCE [LARGE SCALE GENOMIC DNA]</scope>
</reference>
<gene>
    <name evidence="2" type="ORF">UV42_C0050G0018</name>
</gene>
<protein>
    <recommendedName>
        <fullName evidence="1">DUF6968 domain-containing protein</fullName>
    </recommendedName>
</protein>
<evidence type="ECO:0000313" key="3">
    <source>
        <dbReference type="Proteomes" id="UP000033867"/>
    </source>
</evidence>
<accession>A0A0G1DIB2</accession>
<evidence type="ECO:0000313" key="2">
    <source>
        <dbReference type="EMBL" id="KKS70566.1"/>
    </source>
</evidence>
<dbReference type="Pfam" id="PF22302">
    <property type="entry name" value="DUF6968"/>
    <property type="match status" value="1"/>
</dbReference>
<sequence>MIKATYPLIDTKDFVEISIGQPERDPKSSHEDRRCACKISGPTYEKIFYAHGIDEIQCVWIGLRQIRVEIAEFEKKTNMKCEYRYFQDFEE</sequence>
<dbReference type="InterPro" id="IPR054241">
    <property type="entry name" value="DUF6968"/>
</dbReference>
<feature type="domain" description="DUF6968" evidence="1">
    <location>
        <begin position="14"/>
        <end position="80"/>
    </location>
</feature>
<organism evidence="2 3">
    <name type="scientific">Candidatus Magasanikbacteria bacterium GW2011_GWE2_42_7</name>
    <dbReference type="NCBI Taxonomy" id="1619052"/>
    <lineage>
        <taxon>Bacteria</taxon>
        <taxon>Candidatus Magasanikiibacteriota</taxon>
    </lineage>
</organism>
<evidence type="ECO:0000259" key="1">
    <source>
        <dbReference type="Pfam" id="PF22302"/>
    </source>
</evidence>
<dbReference type="Proteomes" id="UP000033867">
    <property type="component" value="Unassembled WGS sequence"/>
</dbReference>
<comment type="caution">
    <text evidence="2">The sequence shown here is derived from an EMBL/GenBank/DDBJ whole genome shotgun (WGS) entry which is preliminary data.</text>
</comment>
<proteinExistence type="predicted"/>